<evidence type="ECO:0000256" key="1">
    <source>
        <dbReference type="ARBA" id="ARBA00004141"/>
    </source>
</evidence>
<organism evidence="13 14">
    <name type="scientific">Dokdonella ginsengisoli</name>
    <dbReference type="NCBI Taxonomy" id="363846"/>
    <lineage>
        <taxon>Bacteria</taxon>
        <taxon>Pseudomonadati</taxon>
        <taxon>Pseudomonadota</taxon>
        <taxon>Gammaproteobacteria</taxon>
        <taxon>Lysobacterales</taxon>
        <taxon>Rhodanobacteraceae</taxon>
        <taxon>Dokdonella</taxon>
    </lineage>
</organism>
<keyword evidence="10 11" id="KW-0066">ATP synthesis</keyword>
<keyword evidence="4 11" id="KW-0138">CF(0)</keyword>
<keyword evidence="11" id="KW-1003">Cell membrane</keyword>
<keyword evidence="9 11" id="KW-0472">Membrane</keyword>
<dbReference type="SUPFAM" id="SSF81336">
    <property type="entry name" value="F1F0 ATP synthase subunit A"/>
    <property type="match status" value="1"/>
</dbReference>
<evidence type="ECO:0000256" key="12">
    <source>
        <dbReference type="RuleBase" id="RU000483"/>
    </source>
</evidence>
<evidence type="ECO:0000256" key="9">
    <source>
        <dbReference type="ARBA" id="ARBA00023136"/>
    </source>
</evidence>
<keyword evidence="3 11" id="KW-0813">Transport</keyword>
<dbReference type="NCBIfam" id="NF004477">
    <property type="entry name" value="PRK05815.1-1"/>
    <property type="match status" value="1"/>
</dbReference>
<feature type="transmembrane region" description="Helical" evidence="11">
    <location>
        <begin position="93"/>
        <end position="111"/>
    </location>
</feature>
<dbReference type="Gene3D" id="1.20.120.220">
    <property type="entry name" value="ATP synthase, F0 complex, subunit A"/>
    <property type="match status" value="1"/>
</dbReference>
<dbReference type="InterPro" id="IPR000568">
    <property type="entry name" value="ATP_synth_F0_asu"/>
</dbReference>
<dbReference type="Pfam" id="PF00119">
    <property type="entry name" value="ATP-synt_A"/>
    <property type="match status" value="1"/>
</dbReference>
<protein>
    <recommendedName>
        <fullName evidence="11 12">ATP synthase subunit a</fullName>
    </recommendedName>
    <alternativeName>
        <fullName evidence="11">ATP synthase F0 sector subunit a</fullName>
    </alternativeName>
    <alternativeName>
        <fullName evidence="11">F-ATPase subunit 6</fullName>
    </alternativeName>
</protein>
<dbReference type="RefSeq" id="WP_380019545.1">
    <property type="nucleotide sequence ID" value="NZ_JBHSHD010000005.1"/>
</dbReference>
<evidence type="ECO:0000256" key="7">
    <source>
        <dbReference type="ARBA" id="ARBA00022989"/>
    </source>
</evidence>
<keyword evidence="5 11" id="KW-0812">Transmembrane</keyword>
<comment type="subcellular location">
    <subcellularLocation>
        <location evidence="11 12">Cell membrane</location>
        <topology evidence="11 12">Multi-pass membrane protein</topology>
    </subcellularLocation>
    <subcellularLocation>
        <location evidence="1">Membrane</location>
        <topology evidence="1">Multi-pass membrane protein</topology>
    </subcellularLocation>
</comment>
<dbReference type="Proteomes" id="UP001595886">
    <property type="component" value="Unassembled WGS sequence"/>
</dbReference>
<keyword evidence="8 11" id="KW-0406">Ion transport</keyword>
<sequence>MAAEQAESVNMTGYIQHHLHHLQLSIGDGPFMKINLDTLFFTALTSLIFLFLFLRVSRKATVGVPGKLQCAIEMVVLFVDGLVKETFHGNSKIIAPLAITIFCLVFLMNFMDMIPVDFLPWLWGSGHALAGHDPAHAYLRVVPTADFNTTLGMALTVFLLIQYVGIKHKGVGGFFKEWFTAPFGKYAFPANLLLRVIEECVRPVSLSLRLFGNMYAGELIFILIAVMTLGAGLAHVSTYLLGFGQFIAGFAWTAFHILVITLQAFIFMTLTIVYLSMAAEHH</sequence>
<comment type="similarity">
    <text evidence="2 11 12">Belongs to the ATPase A chain family.</text>
</comment>
<evidence type="ECO:0000313" key="14">
    <source>
        <dbReference type="Proteomes" id="UP001595886"/>
    </source>
</evidence>
<evidence type="ECO:0000256" key="8">
    <source>
        <dbReference type="ARBA" id="ARBA00023065"/>
    </source>
</evidence>
<comment type="function">
    <text evidence="11 12">Key component of the proton channel; it plays a direct role in the translocation of protons across the membrane.</text>
</comment>
<dbReference type="NCBIfam" id="TIGR01131">
    <property type="entry name" value="ATP_synt_6_or_A"/>
    <property type="match status" value="1"/>
</dbReference>
<comment type="caution">
    <text evidence="13">The sequence shown here is derived from an EMBL/GenBank/DDBJ whole genome shotgun (WGS) entry which is preliminary data.</text>
</comment>
<feature type="transmembrane region" description="Helical" evidence="11">
    <location>
        <begin position="147"/>
        <end position="166"/>
    </location>
</feature>
<evidence type="ECO:0000256" key="10">
    <source>
        <dbReference type="ARBA" id="ARBA00023310"/>
    </source>
</evidence>
<dbReference type="InterPro" id="IPR045082">
    <property type="entry name" value="ATP_syn_F0_a_bact/chloroplast"/>
</dbReference>
<keyword evidence="6 11" id="KW-0375">Hydrogen ion transport</keyword>
<evidence type="ECO:0000256" key="5">
    <source>
        <dbReference type="ARBA" id="ARBA00022692"/>
    </source>
</evidence>
<feature type="transmembrane region" description="Helical" evidence="11">
    <location>
        <begin position="219"/>
        <end position="241"/>
    </location>
</feature>
<dbReference type="PANTHER" id="PTHR42823">
    <property type="entry name" value="ATP SYNTHASE SUBUNIT A, CHLOROPLASTIC"/>
    <property type="match status" value="1"/>
</dbReference>
<feature type="transmembrane region" description="Helical" evidence="11">
    <location>
        <begin position="247"/>
        <end position="275"/>
    </location>
</feature>
<proteinExistence type="inferred from homology"/>
<evidence type="ECO:0000256" key="3">
    <source>
        <dbReference type="ARBA" id="ARBA00022448"/>
    </source>
</evidence>
<dbReference type="EMBL" id="JBHSHD010000005">
    <property type="protein sequence ID" value="MFC4819750.1"/>
    <property type="molecule type" value="Genomic_DNA"/>
</dbReference>
<dbReference type="PROSITE" id="PS00449">
    <property type="entry name" value="ATPASE_A"/>
    <property type="match status" value="1"/>
</dbReference>
<evidence type="ECO:0000256" key="4">
    <source>
        <dbReference type="ARBA" id="ARBA00022547"/>
    </source>
</evidence>
<dbReference type="HAMAP" id="MF_01393">
    <property type="entry name" value="ATP_synth_a_bact"/>
    <property type="match status" value="1"/>
</dbReference>
<dbReference type="CDD" id="cd00310">
    <property type="entry name" value="ATP-synt_Fo_a_6"/>
    <property type="match status" value="1"/>
</dbReference>
<keyword evidence="7 11" id="KW-1133">Transmembrane helix</keyword>
<accession>A0ABV9QRS0</accession>
<keyword evidence="14" id="KW-1185">Reference proteome</keyword>
<evidence type="ECO:0000256" key="11">
    <source>
        <dbReference type="HAMAP-Rule" id="MF_01393"/>
    </source>
</evidence>
<evidence type="ECO:0000256" key="2">
    <source>
        <dbReference type="ARBA" id="ARBA00006810"/>
    </source>
</evidence>
<name>A0ABV9QRS0_9GAMM</name>
<dbReference type="PANTHER" id="PTHR42823:SF3">
    <property type="entry name" value="ATP SYNTHASE SUBUNIT A, CHLOROPLASTIC"/>
    <property type="match status" value="1"/>
</dbReference>
<evidence type="ECO:0000313" key="13">
    <source>
        <dbReference type="EMBL" id="MFC4819750.1"/>
    </source>
</evidence>
<reference evidence="14" key="1">
    <citation type="journal article" date="2019" name="Int. J. Syst. Evol. Microbiol.">
        <title>The Global Catalogue of Microorganisms (GCM) 10K type strain sequencing project: providing services to taxonomists for standard genome sequencing and annotation.</title>
        <authorList>
            <consortium name="The Broad Institute Genomics Platform"/>
            <consortium name="The Broad Institute Genome Sequencing Center for Infectious Disease"/>
            <person name="Wu L."/>
            <person name="Ma J."/>
        </authorList>
    </citation>
    <scope>NUCLEOTIDE SEQUENCE [LARGE SCALE GENOMIC DNA]</scope>
    <source>
        <strain evidence="14">CCUG 30340</strain>
    </source>
</reference>
<dbReference type="InterPro" id="IPR035908">
    <property type="entry name" value="F0_ATP_A_sf"/>
</dbReference>
<feature type="transmembrane region" description="Helical" evidence="11">
    <location>
        <begin position="38"/>
        <end position="57"/>
    </location>
</feature>
<gene>
    <name evidence="11 13" type="primary">atpB</name>
    <name evidence="13" type="ORF">ACFO6Q_05420</name>
</gene>
<evidence type="ECO:0000256" key="6">
    <source>
        <dbReference type="ARBA" id="ARBA00022781"/>
    </source>
</evidence>
<dbReference type="InterPro" id="IPR023011">
    <property type="entry name" value="ATP_synth_F0_asu_AS"/>
</dbReference>